<comment type="similarity">
    <text evidence="4">Belongs to the metallo-beta-lactamase superfamily. Class-B beta-lactamase family.</text>
</comment>
<feature type="coiled-coil region" evidence="13">
    <location>
        <begin position="24"/>
        <end position="51"/>
    </location>
</feature>
<comment type="catalytic activity">
    <reaction evidence="1">
        <text>a beta-lactam + H2O = a substituted beta-amino acid</text>
        <dbReference type="Rhea" id="RHEA:20401"/>
        <dbReference type="ChEBI" id="CHEBI:15377"/>
        <dbReference type="ChEBI" id="CHEBI:35627"/>
        <dbReference type="ChEBI" id="CHEBI:140347"/>
        <dbReference type="EC" id="3.5.2.6"/>
    </reaction>
</comment>
<evidence type="ECO:0000256" key="10">
    <source>
        <dbReference type="ARBA" id="ARBA00022801"/>
    </source>
</evidence>
<evidence type="ECO:0000256" key="6">
    <source>
        <dbReference type="ARBA" id="ARBA00012865"/>
    </source>
</evidence>
<keyword evidence="7" id="KW-0479">Metal-binding</keyword>
<dbReference type="InterPro" id="IPR050855">
    <property type="entry name" value="NDM-1-like"/>
</dbReference>
<keyword evidence="13" id="KW-0175">Coiled coil</keyword>
<dbReference type="Pfam" id="PF00753">
    <property type="entry name" value="Lactamase_B"/>
    <property type="match status" value="1"/>
</dbReference>
<comment type="cofactor">
    <cofactor evidence="2">
        <name>Zn(2+)</name>
        <dbReference type="ChEBI" id="CHEBI:29105"/>
    </cofactor>
</comment>
<keyword evidence="10" id="KW-0378">Hydrolase</keyword>
<evidence type="ECO:0000259" key="14">
    <source>
        <dbReference type="SMART" id="SM00849"/>
    </source>
</evidence>
<dbReference type="NCBIfam" id="NF033088">
    <property type="entry name" value="bla_subclass_B1"/>
    <property type="match status" value="1"/>
</dbReference>
<evidence type="ECO:0000256" key="7">
    <source>
        <dbReference type="ARBA" id="ARBA00022723"/>
    </source>
</evidence>
<reference evidence="15 16" key="1">
    <citation type="submission" date="2016-09" db="EMBL/GenBank/DDBJ databases">
        <authorList>
            <person name="Capua I."/>
            <person name="De Benedictis P."/>
            <person name="Joannis T."/>
            <person name="Lombin L.H."/>
            <person name="Cattoli G."/>
        </authorList>
    </citation>
    <scope>NUCLEOTIDE SEQUENCE [LARGE SCALE GENOMIC DNA]</scope>
    <source>
        <strain evidence="15 16">LMG 25899</strain>
    </source>
</reference>
<protein>
    <recommendedName>
        <fullName evidence="6">beta-lactamase</fullName>
        <ecNumber evidence="6">3.5.2.6</ecNumber>
    </recommendedName>
</protein>
<feature type="domain" description="Metallo-beta-lactamase" evidence="14">
    <location>
        <begin position="87"/>
        <end position="259"/>
    </location>
</feature>
<evidence type="ECO:0000256" key="2">
    <source>
        <dbReference type="ARBA" id="ARBA00001947"/>
    </source>
</evidence>
<keyword evidence="8" id="KW-0732">Signal</keyword>
<dbReference type="Gene3D" id="3.60.15.10">
    <property type="entry name" value="Ribonuclease Z/Hydroxyacylglutathione hydrolase-like"/>
    <property type="match status" value="1"/>
</dbReference>
<evidence type="ECO:0000313" key="15">
    <source>
        <dbReference type="EMBL" id="OEH82162.1"/>
    </source>
</evidence>
<comment type="caution">
    <text evidence="15">The sequence shown here is derived from an EMBL/GenBank/DDBJ whole genome shotgun (WGS) entry which is preliminary data.</text>
</comment>
<comment type="subunit">
    <text evidence="5">Monomer.</text>
</comment>
<keyword evidence="11" id="KW-0862">Zinc</keyword>
<dbReference type="PANTHER" id="PTHR42951:SF4">
    <property type="entry name" value="ACYL-COENZYME A THIOESTERASE MBLAC2"/>
    <property type="match status" value="1"/>
</dbReference>
<evidence type="ECO:0000256" key="11">
    <source>
        <dbReference type="ARBA" id="ARBA00022833"/>
    </source>
</evidence>
<dbReference type="OrthoDB" id="9769598at2"/>
<name>A0A1E5KWC4_9ENTE</name>
<evidence type="ECO:0000256" key="9">
    <source>
        <dbReference type="ARBA" id="ARBA00022764"/>
    </source>
</evidence>
<keyword evidence="12" id="KW-0046">Antibiotic resistance</keyword>
<accession>A0A1E5KWC4</accession>
<evidence type="ECO:0000256" key="8">
    <source>
        <dbReference type="ARBA" id="ARBA00022729"/>
    </source>
</evidence>
<evidence type="ECO:0000256" key="13">
    <source>
        <dbReference type="SAM" id="Coils"/>
    </source>
</evidence>
<evidence type="ECO:0000256" key="4">
    <source>
        <dbReference type="ARBA" id="ARBA00005250"/>
    </source>
</evidence>
<organism evidence="15 16">
    <name type="scientific">Enterococcus rivorum</name>
    <dbReference type="NCBI Taxonomy" id="762845"/>
    <lineage>
        <taxon>Bacteria</taxon>
        <taxon>Bacillati</taxon>
        <taxon>Bacillota</taxon>
        <taxon>Bacilli</taxon>
        <taxon>Lactobacillales</taxon>
        <taxon>Enterococcaceae</taxon>
        <taxon>Enterococcus</taxon>
    </lineage>
</organism>
<dbReference type="SUPFAM" id="SSF56281">
    <property type="entry name" value="Metallo-hydrolase/oxidoreductase"/>
    <property type="match status" value="1"/>
</dbReference>
<keyword evidence="9" id="KW-0574">Periplasm</keyword>
<gene>
    <name evidence="15" type="ORF">BCR26_14280</name>
</gene>
<dbReference type="PANTHER" id="PTHR42951">
    <property type="entry name" value="METALLO-BETA-LACTAMASE DOMAIN-CONTAINING"/>
    <property type="match status" value="1"/>
</dbReference>
<evidence type="ECO:0000256" key="1">
    <source>
        <dbReference type="ARBA" id="ARBA00001526"/>
    </source>
</evidence>
<dbReference type="InterPro" id="IPR058199">
    <property type="entry name" value="BlaB//VIM/IMP-1"/>
</dbReference>
<dbReference type="RefSeq" id="WP_069698884.1">
    <property type="nucleotide sequence ID" value="NZ_JAGGMA010000049.1"/>
</dbReference>
<evidence type="ECO:0000256" key="3">
    <source>
        <dbReference type="ARBA" id="ARBA00004418"/>
    </source>
</evidence>
<sequence>MIRRMALVIIVSLVFIIGIFSICKMRLADANKEAAEKNQQMESELDDFKNKNIENILYTDDVFSIRKLTKDTYVYTAYGEFNGQKYPANGLILVGNSGLILIDTPWDDKKTRDLLAILKNTFHKNVSDAIVTHFHNDRVGGIKALQEEDISVHSTPLTDMLAVSDGYAHSLGDLSNNDFLTIDGRTLEIYYPGKGHTEDNITIYDKKDKLLFAGCFSKNNSDKTLGNIADADIPEWLKSINKLQEKYTEEQINWVIPGHGNLGGYDLLDHTKSLVEEQLKEHSK</sequence>
<dbReference type="EMBL" id="MIEK01000027">
    <property type="protein sequence ID" value="OEH82162.1"/>
    <property type="molecule type" value="Genomic_DNA"/>
</dbReference>
<dbReference type="SMART" id="SM00849">
    <property type="entry name" value="Lactamase_B"/>
    <property type="match status" value="1"/>
</dbReference>
<evidence type="ECO:0000256" key="5">
    <source>
        <dbReference type="ARBA" id="ARBA00011245"/>
    </source>
</evidence>
<comment type="subcellular location">
    <subcellularLocation>
        <location evidence="3">Periplasm</location>
    </subcellularLocation>
</comment>
<evidence type="ECO:0000313" key="16">
    <source>
        <dbReference type="Proteomes" id="UP000095256"/>
    </source>
</evidence>
<dbReference type="EC" id="3.5.2.6" evidence="6"/>
<evidence type="ECO:0000256" key="12">
    <source>
        <dbReference type="ARBA" id="ARBA00023251"/>
    </source>
</evidence>
<dbReference type="AlphaFoldDB" id="A0A1E5KWC4"/>
<dbReference type="STRING" id="762845.BCR26_14280"/>
<proteinExistence type="inferred from homology"/>
<dbReference type="Proteomes" id="UP000095256">
    <property type="component" value="Unassembled WGS sequence"/>
</dbReference>
<dbReference type="NCBIfam" id="NF012229">
    <property type="entry name" value="bla_class_B_core"/>
    <property type="match status" value="1"/>
</dbReference>
<dbReference type="InterPro" id="IPR036866">
    <property type="entry name" value="RibonucZ/Hydroxyglut_hydro"/>
</dbReference>
<keyword evidence="16" id="KW-1185">Reference proteome</keyword>
<dbReference type="InterPro" id="IPR001279">
    <property type="entry name" value="Metallo-B-lactamas"/>
</dbReference>